<dbReference type="InterPro" id="IPR056337">
    <property type="entry name" value="LHD_YVC1"/>
</dbReference>
<evidence type="ECO:0000256" key="2">
    <source>
        <dbReference type="SAM" id="Phobius"/>
    </source>
</evidence>
<dbReference type="Pfam" id="PF23317">
    <property type="entry name" value="YVC1_C"/>
    <property type="match status" value="1"/>
</dbReference>
<dbReference type="PANTHER" id="PTHR35859">
    <property type="entry name" value="NONSELECTIVE CATION CHANNEL PROTEIN"/>
    <property type="match status" value="1"/>
</dbReference>
<dbReference type="Pfam" id="PF23190">
    <property type="entry name" value="LHD_TRPY1"/>
    <property type="match status" value="1"/>
</dbReference>
<dbReference type="InterPro" id="IPR056336">
    <property type="entry name" value="YVC1_C"/>
</dbReference>
<feature type="domain" description="Calcium channel YVC1-like C-terminal transmembrane" evidence="4">
    <location>
        <begin position="242"/>
        <end position="531"/>
    </location>
</feature>
<evidence type="ECO:0000259" key="3">
    <source>
        <dbReference type="Pfam" id="PF23190"/>
    </source>
</evidence>
<keyword evidence="2" id="KW-0812">Transmembrane</keyword>
<feature type="transmembrane region" description="Helical" evidence="2">
    <location>
        <begin position="232"/>
        <end position="250"/>
    </location>
</feature>
<dbReference type="PANTHER" id="PTHR35859:SF4">
    <property type="entry name" value="MEMBRANE CHANNEL PROTEIN, PUTATIVE (AFU_ORTHOLOGUE AFUA_6G11300)-RELATED"/>
    <property type="match status" value="1"/>
</dbReference>
<dbReference type="GeneID" id="90072344"/>
<dbReference type="Proteomes" id="UP001360560">
    <property type="component" value="Unassembled WGS sequence"/>
</dbReference>
<keyword evidence="2" id="KW-1133">Transmembrane helix</keyword>
<feature type="coiled-coil region" evidence="1">
    <location>
        <begin position="653"/>
        <end position="680"/>
    </location>
</feature>
<protein>
    <recommendedName>
        <fullName evidence="7">Calcium channel YVC1</fullName>
    </recommendedName>
</protein>
<keyword evidence="2" id="KW-0472">Membrane</keyword>
<keyword evidence="1" id="KW-0175">Coiled coil</keyword>
<accession>A0AAV5QIQ3</accession>
<evidence type="ECO:0000313" key="6">
    <source>
        <dbReference type="Proteomes" id="UP001360560"/>
    </source>
</evidence>
<evidence type="ECO:0000313" key="5">
    <source>
        <dbReference type="EMBL" id="GMM34365.1"/>
    </source>
</evidence>
<feature type="domain" description="YVC1 N-terminal linker helical" evidence="3">
    <location>
        <begin position="29"/>
        <end position="219"/>
    </location>
</feature>
<gene>
    <name evidence="5" type="ORF">DASC09_016900</name>
</gene>
<dbReference type="EMBL" id="BTFZ01000002">
    <property type="protein sequence ID" value="GMM34365.1"/>
    <property type="molecule type" value="Genomic_DNA"/>
</dbReference>
<reference evidence="5 6" key="1">
    <citation type="journal article" date="2023" name="Elife">
        <title>Identification of key yeast species and microbe-microbe interactions impacting larval growth of Drosophila in the wild.</title>
        <authorList>
            <person name="Mure A."/>
            <person name="Sugiura Y."/>
            <person name="Maeda R."/>
            <person name="Honda K."/>
            <person name="Sakurai N."/>
            <person name="Takahashi Y."/>
            <person name="Watada M."/>
            <person name="Katoh T."/>
            <person name="Gotoh A."/>
            <person name="Gotoh Y."/>
            <person name="Taniguchi I."/>
            <person name="Nakamura K."/>
            <person name="Hayashi T."/>
            <person name="Katayama T."/>
            <person name="Uemura T."/>
            <person name="Hattori Y."/>
        </authorList>
    </citation>
    <scope>NUCLEOTIDE SEQUENCE [LARGE SCALE GENOMIC DNA]</scope>
    <source>
        <strain evidence="5 6">SC-9</strain>
    </source>
</reference>
<feature type="transmembrane region" description="Helical" evidence="2">
    <location>
        <begin position="262"/>
        <end position="284"/>
    </location>
</feature>
<evidence type="ECO:0000256" key="1">
    <source>
        <dbReference type="SAM" id="Coils"/>
    </source>
</evidence>
<feature type="transmembrane region" description="Helical" evidence="2">
    <location>
        <begin position="426"/>
        <end position="447"/>
    </location>
</feature>
<feature type="transmembrane region" description="Helical" evidence="2">
    <location>
        <begin position="480"/>
        <end position="500"/>
    </location>
</feature>
<dbReference type="InterPro" id="IPR052971">
    <property type="entry name" value="TRP_calcium_channel"/>
</dbReference>
<keyword evidence="6" id="KW-1185">Reference proteome</keyword>
<comment type="caution">
    <text evidence="5">The sequence shown here is derived from an EMBL/GenBank/DDBJ whole genome shotgun (WGS) entry which is preliminary data.</text>
</comment>
<feature type="transmembrane region" description="Helical" evidence="2">
    <location>
        <begin position="366"/>
        <end position="386"/>
    </location>
</feature>
<evidence type="ECO:0000259" key="4">
    <source>
        <dbReference type="Pfam" id="PF23317"/>
    </source>
</evidence>
<feature type="transmembrane region" description="Helical" evidence="2">
    <location>
        <begin position="296"/>
        <end position="317"/>
    </location>
</feature>
<feature type="transmembrane region" description="Helical" evidence="2">
    <location>
        <begin position="337"/>
        <end position="359"/>
    </location>
</feature>
<organism evidence="5 6">
    <name type="scientific">Saccharomycopsis crataegensis</name>
    <dbReference type="NCBI Taxonomy" id="43959"/>
    <lineage>
        <taxon>Eukaryota</taxon>
        <taxon>Fungi</taxon>
        <taxon>Dikarya</taxon>
        <taxon>Ascomycota</taxon>
        <taxon>Saccharomycotina</taxon>
        <taxon>Saccharomycetes</taxon>
        <taxon>Saccharomycopsidaceae</taxon>
        <taxon>Saccharomycopsis</taxon>
    </lineage>
</organism>
<sequence>MSDTLSQPLPTIENENEIIALIKPNPRQILRICLNLKKLIDTTITSKKSISDISKLAKSKKTIQLALEACGGKGDGEPNTSSRKYRSSIVFCLLVVTNWYSKIMTIDYNEYDTSSSRKDFSEYLSRHLIEHFMATRDETYLFINVLCTKFSVNLNDVDQPAKNALEVAIDLHSIPVITSNGFQKCIKYLWRGWIVQSAEDGNTYQVDVNYSSSEFLSHFNPNRLKAPKYQNYLEIFFSIIYLILFTFIINCEDKREYLLFEIGFYMMTFCFLGDELINVYHVGLDYLKFWNYFNNTMYIFITVAFITRTLLPTTIFADGDDNEITAFKILSCVAPFMWTRLLFYLDCFEYIGVIIVVIAKMMKESFLFFVLLSIIVIGFLQGFIGLDTSDGEIDMFPKILHSMIKSIIAGAQFPVFDSLTPPYSVYIYYVFRFLINVMLMKILSALYNNSYKETVGHSSNEYLALFSSKVLRYIRAPDEFVYIPPLNIVEWVMILLSAPFGVSRQAFDIINFYILQAIYSPALFLIAVSELKEARRIKYNRMKNLSDDCNETDLEWDLTDGFRELQNSDETDMNDAEYNDTVIRQGAKLQRLAEREDPEFLVNLNEFNKKLIENEDPVPVAAKPAVPSDGADKVVGADIANLGVQITTLLSCVEKISTDNKKLFKENEEIKKKLKKLEDA</sequence>
<evidence type="ECO:0008006" key="7">
    <source>
        <dbReference type="Google" id="ProtNLM"/>
    </source>
</evidence>
<dbReference type="RefSeq" id="XP_064851365.1">
    <property type="nucleotide sequence ID" value="XM_064995293.1"/>
</dbReference>
<name>A0AAV5QIQ3_9ASCO</name>
<feature type="transmembrane region" description="Helical" evidence="2">
    <location>
        <begin position="512"/>
        <end position="531"/>
    </location>
</feature>
<proteinExistence type="predicted"/>
<dbReference type="AlphaFoldDB" id="A0AAV5QIQ3"/>